<dbReference type="Gene3D" id="3.40.50.300">
    <property type="entry name" value="P-loop containing nucleotide triphosphate hydrolases"/>
    <property type="match status" value="1"/>
</dbReference>
<comment type="caution">
    <text evidence="3">The sequence shown here is derived from an EMBL/GenBank/DDBJ whole genome shotgun (WGS) entry which is preliminary data.</text>
</comment>
<dbReference type="AlphaFoldDB" id="A0A938BPB4"/>
<keyword evidence="3" id="KW-0547">Nucleotide-binding</keyword>
<dbReference type="EMBL" id="VGJX01000836">
    <property type="protein sequence ID" value="MBM3276050.1"/>
    <property type="molecule type" value="Genomic_DNA"/>
</dbReference>
<proteinExistence type="predicted"/>
<evidence type="ECO:0000313" key="4">
    <source>
        <dbReference type="Proteomes" id="UP000703893"/>
    </source>
</evidence>
<accession>A0A938BPB4</accession>
<reference evidence="3 4" key="1">
    <citation type="submission" date="2019-03" db="EMBL/GenBank/DDBJ databases">
        <title>Lake Tanganyika Metagenome-Assembled Genomes (MAGs).</title>
        <authorList>
            <person name="Tran P."/>
        </authorList>
    </citation>
    <scope>NUCLEOTIDE SEQUENCE [LARGE SCALE GENOMIC DNA]</scope>
    <source>
        <strain evidence="3">K_DeepCast_65m_m2_236</strain>
    </source>
</reference>
<dbReference type="InterPro" id="IPR038718">
    <property type="entry name" value="SNF2-like_sf"/>
</dbReference>
<evidence type="ECO:0000313" key="3">
    <source>
        <dbReference type="EMBL" id="MBM3276050.1"/>
    </source>
</evidence>
<dbReference type="Pfam" id="PF00271">
    <property type="entry name" value="Helicase_C"/>
    <property type="match status" value="1"/>
</dbReference>
<dbReference type="InterPro" id="IPR049730">
    <property type="entry name" value="SNF2/RAD54-like_C"/>
</dbReference>
<organism evidence="3 4">
    <name type="scientific">Candidatus Tanganyikabacteria bacterium</name>
    <dbReference type="NCBI Taxonomy" id="2961651"/>
    <lineage>
        <taxon>Bacteria</taxon>
        <taxon>Bacillati</taxon>
        <taxon>Candidatus Sericytochromatia</taxon>
        <taxon>Candidatus Tanganyikabacteria</taxon>
    </lineage>
</organism>
<protein>
    <submittedName>
        <fullName evidence="3">DEAD/DEAH box helicase</fullName>
    </submittedName>
</protein>
<dbReference type="SMART" id="SM00490">
    <property type="entry name" value="HELICc"/>
    <property type="match status" value="1"/>
</dbReference>
<dbReference type="GO" id="GO:0016787">
    <property type="term" value="F:hydrolase activity"/>
    <property type="evidence" value="ECO:0007669"/>
    <property type="project" value="UniProtKB-KW"/>
</dbReference>
<dbReference type="PROSITE" id="PS51194">
    <property type="entry name" value="HELICASE_CTER"/>
    <property type="match status" value="1"/>
</dbReference>
<dbReference type="Gene3D" id="3.40.50.10810">
    <property type="entry name" value="Tandem AAA-ATPase domain"/>
    <property type="match status" value="1"/>
</dbReference>
<keyword evidence="3" id="KW-0347">Helicase</keyword>
<feature type="domain" description="Helicase C-terminal" evidence="2">
    <location>
        <begin position="141"/>
        <end position="303"/>
    </location>
</feature>
<evidence type="ECO:0000256" key="1">
    <source>
        <dbReference type="ARBA" id="ARBA00022801"/>
    </source>
</evidence>
<dbReference type="InterPro" id="IPR000330">
    <property type="entry name" value="SNF2_N"/>
</dbReference>
<dbReference type="PANTHER" id="PTHR10799">
    <property type="entry name" value="SNF2/RAD54 HELICASE FAMILY"/>
    <property type="match status" value="1"/>
</dbReference>
<gene>
    <name evidence="3" type="ORF">FJZ00_12935</name>
</gene>
<dbReference type="GO" id="GO:0005524">
    <property type="term" value="F:ATP binding"/>
    <property type="evidence" value="ECO:0007669"/>
    <property type="project" value="InterPro"/>
</dbReference>
<sequence>HPLELWSLFQFLMPGLLGSERSFRTDFMTGDALLDASKWEKLRRRSMPFILRRLKQEVATDLPPRSEMIAYCEFGPDQRRLYNQTLMLVRSGVFEAVDRDGMGRSHLHILEALLRLRQICCAPELILHPGQAEIPSAKVETFMELVQQVVEEGHRVLVFSQFVKVLQILQRRLDAENLETEYLDGQTKDRLERVERFNKGTTPVFLISLKAGGTGLNLTGADYVIHFDPWWNPAVEDQATDRAHRIGQTRHVFSYKLIAKDTIEEKVLQLQDRKRKMVQGVLEGEVFAKKLTREDIEFLFAPI</sequence>
<keyword evidence="1" id="KW-0378">Hydrolase</keyword>
<feature type="non-terminal residue" evidence="3">
    <location>
        <position position="1"/>
    </location>
</feature>
<evidence type="ECO:0000259" key="2">
    <source>
        <dbReference type="PROSITE" id="PS51194"/>
    </source>
</evidence>
<keyword evidence="3" id="KW-0067">ATP-binding</keyword>
<dbReference type="CDD" id="cd18793">
    <property type="entry name" value="SF2_C_SNF"/>
    <property type="match status" value="1"/>
</dbReference>
<dbReference type="GO" id="GO:0004386">
    <property type="term" value="F:helicase activity"/>
    <property type="evidence" value="ECO:0007669"/>
    <property type="project" value="UniProtKB-KW"/>
</dbReference>
<dbReference type="InterPro" id="IPR027417">
    <property type="entry name" value="P-loop_NTPase"/>
</dbReference>
<dbReference type="SUPFAM" id="SSF52540">
    <property type="entry name" value="P-loop containing nucleoside triphosphate hydrolases"/>
    <property type="match status" value="1"/>
</dbReference>
<dbReference type="Proteomes" id="UP000703893">
    <property type="component" value="Unassembled WGS sequence"/>
</dbReference>
<name>A0A938BPB4_9BACT</name>
<dbReference type="InterPro" id="IPR001650">
    <property type="entry name" value="Helicase_C-like"/>
</dbReference>
<dbReference type="Pfam" id="PF00176">
    <property type="entry name" value="SNF2-rel_dom"/>
    <property type="match status" value="1"/>
</dbReference>